<feature type="chain" id="PRO_5047428635" description="Secreted protein" evidence="1">
    <location>
        <begin position="26"/>
        <end position="111"/>
    </location>
</feature>
<accession>A0ABY1QFU6</accession>
<evidence type="ECO:0008006" key="4">
    <source>
        <dbReference type="Google" id="ProtNLM"/>
    </source>
</evidence>
<evidence type="ECO:0000256" key="1">
    <source>
        <dbReference type="SAM" id="SignalP"/>
    </source>
</evidence>
<name>A0ABY1QFU6_9BURK</name>
<dbReference type="RefSeq" id="WP_283443747.1">
    <property type="nucleotide sequence ID" value="NZ_FXUL01000015.1"/>
</dbReference>
<comment type="caution">
    <text evidence="2">The sequence shown here is derived from an EMBL/GenBank/DDBJ whole genome shotgun (WGS) entry which is preliminary data.</text>
</comment>
<evidence type="ECO:0000313" key="2">
    <source>
        <dbReference type="EMBL" id="SMP70068.1"/>
    </source>
</evidence>
<keyword evidence="3" id="KW-1185">Reference proteome</keyword>
<feature type="signal peptide" evidence="1">
    <location>
        <begin position="1"/>
        <end position="25"/>
    </location>
</feature>
<gene>
    <name evidence="2" type="ORF">SAMN06295970_115134</name>
</gene>
<dbReference type="Proteomes" id="UP001158049">
    <property type="component" value="Unassembled WGS sequence"/>
</dbReference>
<organism evidence="2 3">
    <name type="scientific">Noviherbaspirillum suwonense</name>
    <dbReference type="NCBI Taxonomy" id="1224511"/>
    <lineage>
        <taxon>Bacteria</taxon>
        <taxon>Pseudomonadati</taxon>
        <taxon>Pseudomonadota</taxon>
        <taxon>Betaproteobacteria</taxon>
        <taxon>Burkholderiales</taxon>
        <taxon>Oxalobacteraceae</taxon>
        <taxon>Noviherbaspirillum</taxon>
    </lineage>
</organism>
<protein>
    <recommendedName>
        <fullName evidence="4">Secreted protein</fullName>
    </recommendedName>
</protein>
<proteinExistence type="predicted"/>
<dbReference type="EMBL" id="FXUL01000015">
    <property type="protein sequence ID" value="SMP70068.1"/>
    <property type="molecule type" value="Genomic_DNA"/>
</dbReference>
<sequence>MTPRHFISAVLAGALALLLAGAASGADDGCPSLSGCSYQAGRGLPAQEPAVRQPPAPESRPPVIINSCDAGGCVDPNGARYNGRAAEPESGVYLDPQGRRCVRSGDFLQCG</sequence>
<keyword evidence="1" id="KW-0732">Signal</keyword>
<reference evidence="2 3" key="1">
    <citation type="submission" date="2017-05" db="EMBL/GenBank/DDBJ databases">
        <authorList>
            <person name="Varghese N."/>
            <person name="Submissions S."/>
        </authorList>
    </citation>
    <scope>NUCLEOTIDE SEQUENCE [LARGE SCALE GENOMIC DNA]</scope>
    <source>
        <strain evidence="2 3">DSM 26001</strain>
    </source>
</reference>
<evidence type="ECO:0000313" key="3">
    <source>
        <dbReference type="Proteomes" id="UP001158049"/>
    </source>
</evidence>